<name>A0A123U8F0_STRSU</name>
<dbReference type="Proteomes" id="UP000072933">
    <property type="component" value="Unassembled WGS sequence"/>
</dbReference>
<dbReference type="AlphaFoldDB" id="A0A123U8F0"/>
<dbReference type="Proteomes" id="UP001270004">
    <property type="component" value="Unassembled WGS sequence"/>
</dbReference>
<organism evidence="2 4">
    <name type="scientific">Streptococcus suis</name>
    <dbReference type="NCBI Taxonomy" id="1307"/>
    <lineage>
        <taxon>Bacteria</taxon>
        <taxon>Bacillati</taxon>
        <taxon>Bacillota</taxon>
        <taxon>Bacilli</taxon>
        <taxon>Lactobacillales</taxon>
        <taxon>Streptococcaceae</taxon>
        <taxon>Streptococcus</taxon>
    </lineage>
</organism>
<accession>A0A123U8F0</accession>
<proteinExistence type="predicted"/>
<protein>
    <submittedName>
        <fullName evidence="3">DUF1508 domain-containing protein</fullName>
    </submittedName>
    <submittedName>
        <fullName evidence="2">Prophage Lp2 protein 14</fullName>
    </submittedName>
</protein>
<dbReference type="InterPro" id="IPR036913">
    <property type="entry name" value="YegP-like_sf"/>
</dbReference>
<evidence type="ECO:0000313" key="2">
    <source>
        <dbReference type="EMBL" id="CYW11170.1"/>
    </source>
</evidence>
<evidence type="ECO:0000259" key="1">
    <source>
        <dbReference type="Pfam" id="PF07411"/>
    </source>
</evidence>
<dbReference type="InterPro" id="IPR010879">
    <property type="entry name" value="DUF1508"/>
</dbReference>
<reference evidence="3" key="2">
    <citation type="submission" date="2023-11" db="EMBL/GenBank/DDBJ databases">
        <title>Antimicrobial resistance in invasive Streptococcus suis isolated in Spain and the associated genetic mechanisms.</title>
        <authorList>
            <person name="Uruen C."/>
            <person name="Arenas J.A."/>
        </authorList>
    </citation>
    <scope>NUCLEOTIDE SEQUENCE</scope>
    <source>
        <strain evidence="3">Ss_70</strain>
    </source>
</reference>
<reference evidence="2 4" key="1">
    <citation type="submission" date="2016-02" db="EMBL/GenBank/DDBJ databases">
        <authorList>
            <consortium name="Pathogen Informatics"/>
        </authorList>
    </citation>
    <scope>NUCLEOTIDE SEQUENCE [LARGE SCALE GENOMIC DNA]</scope>
    <source>
        <strain evidence="2 4">LSS8</strain>
    </source>
</reference>
<sequence length="60" mass="6930">MYFVIYKSKNDQYYFVIKGANREVVATSETYYYKSTAQRTIDSIKNSISPNSNVIDMTGD</sequence>
<dbReference type="Gene3D" id="3.30.160.160">
    <property type="entry name" value="YegP-like"/>
    <property type="match status" value="1"/>
</dbReference>
<dbReference type="RefSeq" id="WP_014638441.1">
    <property type="nucleotide sequence ID" value="NZ_AP023392.1"/>
</dbReference>
<evidence type="ECO:0000313" key="4">
    <source>
        <dbReference type="Proteomes" id="UP000072933"/>
    </source>
</evidence>
<dbReference type="EMBL" id="FIID01000022">
    <property type="protein sequence ID" value="CYW11170.1"/>
    <property type="molecule type" value="Genomic_DNA"/>
</dbReference>
<gene>
    <name evidence="2" type="ORF">ERS132370_01793</name>
    <name evidence="3" type="ORF">SHY70_11260</name>
</gene>
<dbReference type="EMBL" id="JAWWZK010000101">
    <property type="protein sequence ID" value="MDX5038841.1"/>
    <property type="molecule type" value="Genomic_DNA"/>
</dbReference>
<feature type="domain" description="DUF1508" evidence="1">
    <location>
        <begin position="8"/>
        <end position="47"/>
    </location>
</feature>
<dbReference type="Pfam" id="PF07411">
    <property type="entry name" value="DUF1508"/>
    <property type="match status" value="1"/>
</dbReference>
<evidence type="ECO:0000313" key="3">
    <source>
        <dbReference type="EMBL" id="MDX5038841.1"/>
    </source>
</evidence>
<dbReference type="SUPFAM" id="SSF160113">
    <property type="entry name" value="YegP-like"/>
    <property type="match status" value="1"/>
</dbReference>